<gene>
    <name evidence="2" type="ORF">DPMN_162102</name>
</gene>
<dbReference type="AlphaFoldDB" id="A0A9D4EPZ3"/>
<dbReference type="Proteomes" id="UP000828390">
    <property type="component" value="Unassembled WGS sequence"/>
</dbReference>
<name>A0A9D4EPZ3_DREPO</name>
<feature type="region of interest" description="Disordered" evidence="1">
    <location>
        <begin position="106"/>
        <end position="127"/>
    </location>
</feature>
<organism evidence="2 3">
    <name type="scientific">Dreissena polymorpha</name>
    <name type="common">Zebra mussel</name>
    <name type="synonym">Mytilus polymorpha</name>
    <dbReference type="NCBI Taxonomy" id="45954"/>
    <lineage>
        <taxon>Eukaryota</taxon>
        <taxon>Metazoa</taxon>
        <taxon>Spiralia</taxon>
        <taxon>Lophotrochozoa</taxon>
        <taxon>Mollusca</taxon>
        <taxon>Bivalvia</taxon>
        <taxon>Autobranchia</taxon>
        <taxon>Heteroconchia</taxon>
        <taxon>Euheterodonta</taxon>
        <taxon>Imparidentia</taxon>
        <taxon>Neoheterodontei</taxon>
        <taxon>Myida</taxon>
        <taxon>Dreissenoidea</taxon>
        <taxon>Dreissenidae</taxon>
        <taxon>Dreissena</taxon>
    </lineage>
</organism>
<proteinExistence type="predicted"/>
<evidence type="ECO:0000313" key="3">
    <source>
        <dbReference type="Proteomes" id="UP000828390"/>
    </source>
</evidence>
<sequence length="531" mass="60277">MLRRNGNMPKVVGGVVAFFLVVYLVYSLHDLSGQLKNTERTAERYRREQESLSAQLQELTNQKQHLMSTCDHDKEQLKKGLTALQSQQKMLSSQHEDLQQEYSKLKNDNEKAQEMHKKEEEGKESEYRMYKQTKELEISSLKDNVSNLNRDKSELTQQVDNLKTQLQNALDLLQQAQERQKQIEQQQFLLQQQQQLAQKGGQLGQKQGLGLRNTVLHPGGLAPNNPQGFDGLGNQNWNLPNQPIVEGVNMNQGQGVVNQGANLNQGQVNQGAQMFKDGLHQAMQQTQDELGKNNDLKEAPGLQSILDSLRTKARPVDHGLLEQQQQQHQMVPPNKMADKEDNYISRDKLGSQGKPGPQGDKHKVDYPEQHQINKPNLHPQDSVVEDNHGNQGRDPENGAVEHDNRIENQGPVNLQVQEPRLPRADDGQGPGKDEALRFHRPEHGQVDNQMPPQAGLDDSHRQEQMQIPARNNLQDPNLEPHNPNEMGEMGEEDDGYDDEYDKDDDKDNDRDDDNNGNKAGGVKDNDEYKRR</sequence>
<feature type="region of interest" description="Disordered" evidence="1">
    <location>
        <begin position="346"/>
        <end position="365"/>
    </location>
</feature>
<feature type="compositionally biased region" description="Basic and acidic residues" evidence="1">
    <location>
        <begin position="385"/>
        <end position="406"/>
    </location>
</feature>
<feature type="region of interest" description="Disordered" evidence="1">
    <location>
        <begin position="214"/>
        <end position="235"/>
    </location>
</feature>
<comment type="caution">
    <text evidence="2">The sequence shown here is derived from an EMBL/GenBank/DDBJ whole genome shotgun (WGS) entry which is preliminary data.</text>
</comment>
<reference evidence="2" key="1">
    <citation type="journal article" date="2019" name="bioRxiv">
        <title>The Genome of the Zebra Mussel, Dreissena polymorpha: A Resource for Invasive Species Research.</title>
        <authorList>
            <person name="McCartney M.A."/>
            <person name="Auch B."/>
            <person name="Kono T."/>
            <person name="Mallez S."/>
            <person name="Zhang Y."/>
            <person name="Obille A."/>
            <person name="Becker A."/>
            <person name="Abrahante J.E."/>
            <person name="Garbe J."/>
            <person name="Badalamenti J.P."/>
            <person name="Herman A."/>
            <person name="Mangelson H."/>
            <person name="Liachko I."/>
            <person name="Sullivan S."/>
            <person name="Sone E.D."/>
            <person name="Koren S."/>
            <person name="Silverstein K.A.T."/>
            <person name="Beckman K.B."/>
            <person name="Gohl D.M."/>
        </authorList>
    </citation>
    <scope>NUCLEOTIDE SEQUENCE</scope>
    <source>
        <strain evidence="2">Duluth1</strain>
        <tissue evidence="2">Whole animal</tissue>
    </source>
</reference>
<evidence type="ECO:0000313" key="2">
    <source>
        <dbReference type="EMBL" id="KAH3784150.1"/>
    </source>
</evidence>
<feature type="compositionally biased region" description="Basic and acidic residues" evidence="1">
    <location>
        <begin position="503"/>
        <end position="531"/>
    </location>
</feature>
<keyword evidence="3" id="KW-1185">Reference proteome</keyword>
<dbReference type="EMBL" id="JAIWYP010000008">
    <property type="protein sequence ID" value="KAH3784150.1"/>
    <property type="molecule type" value="Genomic_DNA"/>
</dbReference>
<reference evidence="2" key="2">
    <citation type="submission" date="2020-11" db="EMBL/GenBank/DDBJ databases">
        <authorList>
            <person name="McCartney M.A."/>
            <person name="Auch B."/>
            <person name="Kono T."/>
            <person name="Mallez S."/>
            <person name="Becker A."/>
            <person name="Gohl D.M."/>
            <person name="Silverstein K.A.T."/>
            <person name="Koren S."/>
            <person name="Bechman K.B."/>
            <person name="Herman A."/>
            <person name="Abrahante J.E."/>
            <person name="Garbe J."/>
        </authorList>
    </citation>
    <scope>NUCLEOTIDE SEQUENCE</scope>
    <source>
        <strain evidence="2">Duluth1</strain>
        <tissue evidence="2">Whole animal</tissue>
    </source>
</reference>
<feature type="compositionally biased region" description="Acidic residues" evidence="1">
    <location>
        <begin position="488"/>
        <end position="502"/>
    </location>
</feature>
<feature type="compositionally biased region" description="Basic and acidic residues" evidence="1">
    <location>
        <begin position="420"/>
        <end position="445"/>
    </location>
</feature>
<protein>
    <recommendedName>
        <fullName evidence="4">Golgi integral membrane protein 4</fullName>
    </recommendedName>
</protein>
<accession>A0A9D4EPZ3</accession>
<feature type="region of interest" description="Disordered" evidence="1">
    <location>
        <begin position="371"/>
        <end position="531"/>
    </location>
</feature>
<evidence type="ECO:0000256" key="1">
    <source>
        <dbReference type="SAM" id="MobiDB-lite"/>
    </source>
</evidence>
<evidence type="ECO:0008006" key="4">
    <source>
        <dbReference type="Google" id="ProtNLM"/>
    </source>
</evidence>